<evidence type="ECO:0000313" key="3">
    <source>
        <dbReference type="Ensembl" id="ENSPMAP00000003370.1"/>
    </source>
</evidence>
<dbReference type="GeneTree" id="ENSGT00390000017663"/>
<dbReference type="PANTHER" id="PTHR13054:SF2">
    <property type="entry name" value="PROTEIN DGCR6"/>
    <property type="match status" value="1"/>
</dbReference>
<dbReference type="Ensembl" id="ENSPMAT00000003385.1">
    <property type="protein sequence ID" value="ENSPMAP00000003370.1"/>
    <property type="gene ID" value="ENSPMAG00000003095.1"/>
</dbReference>
<proteinExistence type="inferred from homology"/>
<dbReference type="OMA" id="CVLNESI"/>
<accession>S4RDT8</accession>
<evidence type="ECO:0000256" key="1">
    <source>
        <dbReference type="ARBA" id="ARBA00005939"/>
    </source>
</evidence>
<comment type="similarity">
    <text evidence="1">Belongs to the gonadal family.</text>
</comment>
<reference evidence="3" key="1">
    <citation type="submission" date="2025-08" db="UniProtKB">
        <authorList>
            <consortium name="Ensembl"/>
        </authorList>
    </citation>
    <scope>IDENTIFICATION</scope>
</reference>
<evidence type="ECO:0000256" key="2">
    <source>
        <dbReference type="SAM" id="Coils"/>
    </source>
</evidence>
<dbReference type="AlphaFoldDB" id="S4RDT8"/>
<dbReference type="InterPro" id="IPR010849">
    <property type="entry name" value="Gonadal"/>
</dbReference>
<reference evidence="3" key="2">
    <citation type="submission" date="2025-09" db="UniProtKB">
        <authorList>
            <consortium name="Ensembl"/>
        </authorList>
    </citation>
    <scope>IDENTIFICATION</scope>
</reference>
<name>S4RDT8_PETMA</name>
<dbReference type="Pfam" id="PF07324">
    <property type="entry name" value="DGCR6"/>
    <property type="match status" value="1"/>
</dbReference>
<organism evidence="3">
    <name type="scientific">Petromyzon marinus</name>
    <name type="common">Sea lamprey</name>
    <dbReference type="NCBI Taxonomy" id="7757"/>
    <lineage>
        <taxon>Eukaryota</taxon>
        <taxon>Metazoa</taxon>
        <taxon>Chordata</taxon>
        <taxon>Craniata</taxon>
        <taxon>Vertebrata</taxon>
        <taxon>Cyclostomata</taxon>
        <taxon>Hyperoartia</taxon>
        <taxon>Petromyzontiformes</taxon>
        <taxon>Petromyzontidae</taxon>
        <taxon>Petromyzon</taxon>
    </lineage>
</organism>
<dbReference type="PANTHER" id="PTHR13054">
    <property type="entry name" value="DIGEORGE SYNDROME CRITICAL REGION 6 DGCR6 FAMILY MEMBER"/>
    <property type="match status" value="1"/>
</dbReference>
<keyword evidence="2" id="KW-0175">Coiled coil</keyword>
<dbReference type="HOGENOM" id="CLU_096921_1_1_1"/>
<feature type="coiled-coil region" evidence="2">
    <location>
        <begin position="132"/>
        <end position="160"/>
    </location>
</feature>
<protein>
    <submittedName>
        <fullName evidence="3">DiGeorge syndrome critical region gene 6</fullName>
    </submittedName>
</protein>
<sequence length="213" mass="24846">VRRGRLCALGNLARRRWRQWKAGKLLSMEAEEQQARHYQLLGQLQLRLRELPSTEAEQRLTYDMLSDLALALIDGTVYEIVQGLKDIQQLTEKNLYSQRLKLHNEHRVLKQDLLRRQQEALQSCKPHNIALLQSAQQREMEALEKRIKAEQKSMDEHVVLELDQKVEDQQSTLEKSGVPGFYVTQNPQEITLQLQLLSLIMKVQECHTEQEGT</sequence>